<dbReference type="Pfam" id="PF00320">
    <property type="entry name" value="GATA"/>
    <property type="match status" value="1"/>
</dbReference>
<feature type="compositionally biased region" description="Polar residues" evidence="7">
    <location>
        <begin position="721"/>
        <end position="735"/>
    </location>
</feature>
<dbReference type="PANTHER" id="PTHR47172">
    <property type="entry name" value="OS01G0976800 PROTEIN"/>
    <property type="match status" value="1"/>
</dbReference>
<dbReference type="InterPro" id="IPR000679">
    <property type="entry name" value="Znf_GATA"/>
</dbReference>
<keyword evidence="1" id="KW-0479">Metal-binding</keyword>
<feature type="compositionally biased region" description="Polar residues" evidence="7">
    <location>
        <begin position="143"/>
        <end position="157"/>
    </location>
</feature>
<organism evidence="9 10">
    <name type="scientific">Somion occarium</name>
    <dbReference type="NCBI Taxonomy" id="3059160"/>
    <lineage>
        <taxon>Eukaryota</taxon>
        <taxon>Fungi</taxon>
        <taxon>Dikarya</taxon>
        <taxon>Basidiomycota</taxon>
        <taxon>Agaricomycotina</taxon>
        <taxon>Agaricomycetes</taxon>
        <taxon>Polyporales</taxon>
        <taxon>Cerrenaceae</taxon>
        <taxon>Somion</taxon>
    </lineage>
</organism>
<evidence type="ECO:0000313" key="10">
    <source>
        <dbReference type="Proteomes" id="UP001497453"/>
    </source>
</evidence>
<dbReference type="Proteomes" id="UP001497453">
    <property type="component" value="Chromosome 9"/>
</dbReference>
<dbReference type="InterPro" id="IPR013088">
    <property type="entry name" value="Znf_NHR/GATA"/>
</dbReference>
<evidence type="ECO:0000256" key="4">
    <source>
        <dbReference type="ARBA" id="ARBA00023015"/>
    </source>
</evidence>
<dbReference type="CDD" id="cd00202">
    <property type="entry name" value="ZnF_GATA"/>
    <property type="match status" value="1"/>
</dbReference>
<keyword evidence="5" id="KW-0804">Transcription</keyword>
<feature type="compositionally biased region" description="Polar residues" evidence="7">
    <location>
        <begin position="220"/>
        <end position="240"/>
    </location>
</feature>
<feature type="region of interest" description="Disordered" evidence="7">
    <location>
        <begin position="1"/>
        <end position="358"/>
    </location>
</feature>
<sequence length="735" mass="79911">MTSAHHPQASGYPVAHNQSSQRLPSLRHLDFYPGSGPTQPTLTGPTEYAPPPAHLTREEATSWTRPTSSPSVPVFQQPTPVATRPPELQKPHYSSHPSNSYASPHPPPTSLSTQSRTASSGAQHTSNGRGEVAPQSAPKRTHSSSSVSETPGRSPQTAYPPHAQYAVQSPPYHPTVAPPPESMHHPSAYSQPPVGYSQYQPPQQMSQRPYHPQPLPPVRSHQSPTTHQPTHQSAHQSPSMHQLPPPHHPSASYQQQSPVHQAPAPTNHPPPAGRPTAHHQPLAAHHSQQPHHSQPPHHSPPSHQPSHQSVAPTQAVQPSHSSYPPQPEHWSHHQPLTPAQPQAPLPHQTYESLSRNVPPIATLVDPRNVAASIDPDKLASRQGTISKIVEHCNALYSFASRYANSPNMQPSPSELHEMAQRASTVVRLLEDLRRLDLPADQPPKEESSHNGISDEHRPPKRPWEDMSRDDEATPPVSNYRPDHVDEKAQSTAEADMEIIRSKRATSSAANVPGQPKSKYRKRSAAGQRATPPGKCHSCNIRETPEWRRGPDGARTLCNACGLHYAKLMRKRDKAGLGPDGKPANITIESLRASTASARGAEHGEAPSQAPSSHHHMPPPPSHPTQGPPPQSPYPEHAPMKQLPPPMHPSHHASQHPHPQPQPGSYHLMPPPPAPPLSGQHPHHHMMPPPPPPTGHAESGPNVAARPWLSPSGRGGYDQSYMRPSNPASHARSSPH</sequence>
<gene>
    <name evidence="9" type="ORF">GFSPODELE1_LOCUS11039</name>
</gene>
<feature type="compositionally biased region" description="Polar residues" evidence="7">
    <location>
        <begin position="61"/>
        <end position="80"/>
    </location>
</feature>
<keyword evidence="4" id="KW-0805">Transcription regulation</keyword>
<feature type="compositionally biased region" description="Basic and acidic residues" evidence="7">
    <location>
        <begin position="542"/>
        <end position="551"/>
    </location>
</feature>
<evidence type="ECO:0000313" key="9">
    <source>
        <dbReference type="EMBL" id="CAL1717080.1"/>
    </source>
</evidence>
<evidence type="ECO:0000256" key="5">
    <source>
        <dbReference type="ARBA" id="ARBA00023163"/>
    </source>
</evidence>
<evidence type="ECO:0000256" key="7">
    <source>
        <dbReference type="SAM" id="MobiDB-lite"/>
    </source>
</evidence>
<proteinExistence type="predicted"/>
<dbReference type="SMART" id="SM00401">
    <property type="entry name" value="ZnF_GATA"/>
    <property type="match status" value="1"/>
</dbReference>
<feature type="compositionally biased region" description="Pro residues" evidence="7">
    <location>
        <begin position="171"/>
        <end position="181"/>
    </location>
</feature>
<dbReference type="PROSITE" id="PS50114">
    <property type="entry name" value="GATA_ZN_FINGER_2"/>
    <property type="match status" value="1"/>
</dbReference>
<feature type="compositionally biased region" description="Basic and acidic residues" evidence="7">
    <location>
        <begin position="434"/>
        <end position="471"/>
    </location>
</feature>
<protein>
    <recommendedName>
        <fullName evidence="8">GATA-type domain-containing protein</fullName>
    </recommendedName>
</protein>
<feature type="region of interest" description="Disordered" evidence="7">
    <location>
        <begin position="434"/>
        <end position="552"/>
    </location>
</feature>
<evidence type="ECO:0000256" key="6">
    <source>
        <dbReference type="PROSITE-ProRule" id="PRU00094"/>
    </source>
</evidence>
<feature type="compositionally biased region" description="Low complexity" evidence="7">
    <location>
        <begin position="196"/>
        <end position="210"/>
    </location>
</feature>
<evidence type="ECO:0000256" key="1">
    <source>
        <dbReference type="ARBA" id="ARBA00022723"/>
    </source>
</evidence>
<dbReference type="EMBL" id="OZ037952">
    <property type="protein sequence ID" value="CAL1717080.1"/>
    <property type="molecule type" value="Genomic_DNA"/>
</dbReference>
<feature type="compositionally biased region" description="Low complexity" evidence="7">
    <location>
        <begin position="278"/>
        <end position="292"/>
    </location>
</feature>
<accession>A0ABP1EAP2</accession>
<dbReference type="PROSITE" id="PS00344">
    <property type="entry name" value="GATA_ZN_FINGER_1"/>
    <property type="match status" value="1"/>
</dbReference>
<keyword evidence="10" id="KW-1185">Reference proteome</keyword>
<feature type="compositionally biased region" description="Polar residues" evidence="7">
    <location>
        <begin position="310"/>
        <end position="323"/>
    </location>
</feature>
<reference evidence="10" key="1">
    <citation type="submission" date="2024-04" db="EMBL/GenBank/DDBJ databases">
        <authorList>
            <person name="Shaw F."/>
            <person name="Minotto A."/>
        </authorList>
    </citation>
    <scope>NUCLEOTIDE SEQUENCE [LARGE SCALE GENOMIC DNA]</scope>
</reference>
<feature type="region of interest" description="Disordered" evidence="7">
    <location>
        <begin position="571"/>
        <end position="735"/>
    </location>
</feature>
<feature type="domain" description="GATA-type" evidence="8">
    <location>
        <begin position="529"/>
        <end position="564"/>
    </location>
</feature>
<keyword evidence="2 6" id="KW-0863">Zinc-finger</keyword>
<dbReference type="SUPFAM" id="SSF57716">
    <property type="entry name" value="Glucocorticoid receptor-like (DNA-binding domain)"/>
    <property type="match status" value="1"/>
</dbReference>
<evidence type="ECO:0000259" key="8">
    <source>
        <dbReference type="PROSITE" id="PS50114"/>
    </source>
</evidence>
<feature type="compositionally biased region" description="Pro residues" evidence="7">
    <location>
        <begin position="617"/>
        <end position="632"/>
    </location>
</feature>
<keyword evidence="3" id="KW-0862">Zinc</keyword>
<feature type="compositionally biased region" description="Polar residues" evidence="7">
    <location>
        <begin position="110"/>
        <end position="128"/>
    </location>
</feature>
<dbReference type="Gene3D" id="3.30.50.10">
    <property type="entry name" value="Erythroid Transcription Factor GATA-1, subunit A"/>
    <property type="match status" value="1"/>
</dbReference>
<name>A0ABP1EAP2_9APHY</name>
<feature type="compositionally biased region" description="Low complexity" evidence="7">
    <location>
        <begin position="333"/>
        <end position="349"/>
    </location>
</feature>
<evidence type="ECO:0000256" key="2">
    <source>
        <dbReference type="ARBA" id="ARBA00022771"/>
    </source>
</evidence>
<evidence type="ECO:0000256" key="3">
    <source>
        <dbReference type="ARBA" id="ARBA00022833"/>
    </source>
</evidence>
<dbReference type="PANTHER" id="PTHR47172:SF24">
    <property type="entry name" value="GATA ZINC FINGER DOMAIN-CONTAINING PROTEIN 14-RELATED"/>
    <property type="match status" value="1"/>
</dbReference>